<dbReference type="Proteomes" id="UP001316803">
    <property type="component" value="Unassembled WGS sequence"/>
</dbReference>
<comment type="caution">
    <text evidence="1">The sequence shown here is derived from an EMBL/GenBank/DDBJ whole genome shotgun (WGS) entry which is preliminary data.</text>
</comment>
<name>A0AAN8EFL2_9EURO</name>
<gene>
    <name evidence="1" type="ORF">OHC33_010514</name>
</gene>
<keyword evidence="2" id="KW-1185">Reference proteome</keyword>
<protein>
    <submittedName>
        <fullName evidence="1">Uncharacterized protein</fullName>
    </submittedName>
</protein>
<proteinExistence type="predicted"/>
<accession>A0AAN8EFL2</accession>
<evidence type="ECO:0000313" key="1">
    <source>
        <dbReference type="EMBL" id="KAK5948480.1"/>
    </source>
</evidence>
<organism evidence="1 2">
    <name type="scientific">Knufia fluminis</name>
    <dbReference type="NCBI Taxonomy" id="191047"/>
    <lineage>
        <taxon>Eukaryota</taxon>
        <taxon>Fungi</taxon>
        <taxon>Dikarya</taxon>
        <taxon>Ascomycota</taxon>
        <taxon>Pezizomycotina</taxon>
        <taxon>Eurotiomycetes</taxon>
        <taxon>Chaetothyriomycetidae</taxon>
        <taxon>Chaetothyriales</taxon>
        <taxon>Trichomeriaceae</taxon>
        <taxon>Knufia</taxon>
    </lineage>
</organism>
<evidence type="ECO:0000313" key="2">
    <source>
        <dbReference type="Proteomes" id="UP001316803"/>
    </source>
</evidence>
<sequence length="216" mass="24816">MKQKMAAASINGDWIHMFCRNCTFTFGASGNIWKLFKRLGPEREVILNDDGKLATALYQCARIEDGKVVQQEIMKIYMQTSGDALEGLPQQITREIAALNRLREVKEKEEVPAPHMIVYRHKQQPAHTWVPGGFVVFTIMKRLPGSTLSLKATVWDAGIDPWNSGIENLRWDKVDKKCYISYNALEGACSYSEPCDLVFTEEMEFYKWGFLRWLGR</sequence>
<dbReference type="EMBL" id="JAKLMC020000047">
    <property type="protein sequence ID" value="KAK5948480.1"/>
    <property type="molecule type" value="Genomic_DNA"/>
</dbReference>
<dbReference type="AlphaFoldDB" id="A0AAN8EFL2"/>
<reference evidence="1 2" key="1">
    <citation type="submission" date="2022-12" db="EMBL/GenBank/DDBJ databases">
        <title>Genomic features and morphological characterization of a novel Knufia sp. strain isolated from spacecraft assembly facility.</title>
        <authorList>
            <person name="Teixeira M."/>
            <person name="Chander A.M."/>
            <person name="Stajich J.E."/>
            <person name="Venkateswaran K."/>
        </authorList>
    </citation>
    <scope>NUCLEOTIDE SEQUENCE [LARGE SCALE GENOMIC DNA]</scope>
    <source>
        <strain evidence="1 2">FJI-L2-BK-P2</strain>
    </source>
</reference>